<gene>
    <name evidence="3" type="ORF">VBRA1451_LOCUS26953</name>
</gene>
<sequence>MRPLLSLIVATVFMTSSSANSLTDDNASLVRRPRLQFSFMQPPLGHTRRRICSRHCRGLTERRRPATVIMMMSSVSRSSSPLGVSRRDHTDGEASAVPSLSLSAAGVDPFSRDSGADLNLLQRLKQAADELRSPAPVKIPRTRINQDFAVQMMRQSYNVADELDFVPMNDFQKDFFLYRQNEWERYRERLKPMPITQGDLADANYFDFISFAQYLTLYTEMCSGQQLFVEKTGATGEEQLVRRPAFLADNSLLPSEHSRRVGDRLLDFLIDRFNTDESGKTCCIIRAAARPSPSFVVSNVQQIANLMTILGYAEKGEAKLTGERDDGKFSFEMMLVLPATLWGQQVLSIRGAGLPNDYEAKIAMAYTRRCGYRATYRTSFEGGSSVVHTFLVEPPPSGSGGAAVV</sequence>
<reference evidence="3" key="1">
    <citation type="submission" date="2021-01" db="EMBL/GenBank/DDBJ databases">
        <authorList>
            <person name="Corre E."/>
            <person name="Pelletier E."/>
            <person name="Niang G."/>
            <person name="Scheremetjew M."/>
            <person name="Finn R."/>
            <person name="Kale V."/>
            <person name="Holt S."/>
            <person name="Cochrane G."/>
            <person name="Meng A."/>
            <person name="Brown T."/>
            <person name="Cohen L."/>
        </authorList>
    </citation>
    <scope>NUCLEOTIDE SEQUENCE</scope>
    <source>
        <strain evidence="3">CCMP3346</strain>
    </source>
</reference>
<accession>A0A7S1KFP9</accession>
<feature type="region of interest" description="Disordered" evidence="1">
    <location>
        <begin position="76"/>
        <end position="96"/>
    </location>
</feature>
<organism evidence="3">
    <name type="scientific">Vitrella brassicaformis</name>
    <dbReference type="NCBI Taxonomy" id="1169539"/>
    <lineage>
        <taxon>Eukaryota</taxon>
        <taxon>Sar</taxon>
        <taxon>Alveolata</taxon>
        <taxon>Colpodellida</taxon>
        <taxon>Vitrellaceae</taxon>
        <taxon>Vitrella</taxon>
    </lineage>
</organism>
<keyword evidence="2" id="KW-0732">Signal</keyword>
<proteinExistence type="predicted"/>
<name>A0A7S1KFP9_9ALVE</name>
<evidence type="ECO:0000256" key="1">
    <source>
        <dbReference type="SAM" id="MobiDB-lite"/>
    </source>
</evidence>
<feature type="chain" id="PRO_5031509831" evidence="2">
    <location>
        <begin position="20"/>
        <end position="405"/>
    </location>
</feature>
<dbReference type="AlphaFoldDB" id="A0A7S1KFP9"/>
<feature type="signal peptide" evidence="2">
    <location>
        <begin position="1"/>
        <end position="19"/>
    </location>
</feature>
<evidence type="ECO:0000256" key="2">
    <source>
        <dbReference type="SAM" id="SignalP"/>
    </source>
</evidence>
<evidence type="ECO:0000313" key="3">
    <source>
        <dbReference type="EMBL" id="CAD9071870.1"/>
    </source>
</evidence>
<dbReference type="EMBL" id="HBGB01045785">
    <property type="protein sequence ID" value="CAD9071870.1"/>
    <property type="molecule type" value="Transcribed_RNA"/>
</dbReference>
<protein>
    <submittedName>
        <fullName evidence="3">Uncharacterized protein</fullName>
    </submittedName>
</protein>